<dbReference type="AlphaFoldDB" id="A0A951QEV9"/>
<gene>
    <name evidence="2" type="ORF">KME15_18430</name>
</gene>
<evidence type="ECO:0000259" key="1">
    <source>
        <dbReference type="Pfam" id="PF22741"/>
    </source>
</evidence>
<dbReference type="InterPro" id="IPR055214">
    <property type="entry name" value="PTP-NADK"/>
</dbReference>
<dbReference type="Pfam" id="PF22741">
    <property type="entry name" value="PTP-NADK"/>
    <property type="match status" value="1"/>
</dbReference>
<reference evidence="2" key="1">
    <citation type="submission" date="2021-05" db="EMBL/GenBank/DDBJ databases">
        <authorList>
            <person name="Pietrasiak N."/>
            <person name="Ward R."/>
            <person name="Stajich J.E."/>
            <person name="Kurbessoian T."/>
        </authorList>
    </citation>
    <scope>NUCLEOTIDE SEQUENCE</scope>
    <source>
        <strain evidence="2">UHER 2000/2452</strain>
    </source>
</reference>
<evidence type="ECO:0000313" key="2">
    <source>
        <dbReference type="EMBL" id="MBW4660654.1"/>
    </source>
</evidence>
<dbReference type="InterPro" id="IPR029021">
    <property type="entry name" value="Prot-tyrosine_phosphatase-like"/>
</dbReference>
<dbReference type="Proteomes" id="UP000757435">
    <property type="component" value="Unassembled WGS sequence"/>
</dbReference>
<organism evidence="2 3">
    <name type="scientific">Drouetiella hepatica Uher 2000/2452</name>
    <dbReference type="NCBI Taxonomy" id="904376"/>
    <lineage>
        <taxon>Bacteria</taxon>
        <taxon>Bacillati</taxon>
        <taxon>Cyanobacteriota</taxon>
        <taxon>Cyanophyceae</taxon>
        <taxon>Oculatellales</taxon>
        <taxon>Oculatellaceae</taxon>
        <taxon>Drouetiella</taxon>
    </lineage>
</organism>
<dbReference type="CDD" id="cd14503">
    <property type="entry name" value="PTP-bact"/>
    <property type="match status" value="1"/>
</dbReference>
<feature type="domain" description="DSP-PTPase phosphatase fused to NAD+ Kinase" evidence="1">
    <location>
        <begin position="21"/>
        <end position="129"/>
    </location>
</feature>
<reference evidence="2" key="2">
    <citation type="journal article" date="2022" name="Microbiol. Resour. Announc.">
        <title>Metagenome Sequencing to Explore Phylogenomics of Terrestrial Cyanobacteria.</title>
        <authorList>
            <person name="Ward R.D."/>
            <person name="Stajich J.E."/>
            <person name="Johansen J.R."/>
            <person name="Huntemann M."/>
            <person name="Clum A."/>
            <person name="Foster B."/>
            <person name="Foster B."/>
            <person name="Roux S."/>
            <person name="Palaniappan K."/>
            <person name="Varghese N."/>
            <person name="Mukherjee S."/>
            <person name="Reddy T.B.K."/>
            <person name="Daum C."/>
            <person name="Copeland A."/>
            <person name="Chen I.A."/>
            <person name="Ivanova N.N."/>
            <person name="Kyrpides N.C."/>
            <person name="Shapiro N."/>
            <person name="Eloe-Fadrosh E.A."/>
            <person name="Pietrasiak N."/>
        </authorList>
    </citation>
    <scope>NUCLEOTIDE SEQUENCE</scope>
    <source>
        <strain evidence="2">UHER 2000/2452</strain>
    </source>
</reference>
<dbReference type="Gene3D" id="3.90.190.10">
    <property type="entry name" value="Protein tyrosine phosphatase superfamily"/>
    <property type="match status" value="1"/>
</dbReference>
<protein>
    <submittedName>
        <fullName evidence="2">Protein tyrosine phosphatase family protein</fullName>
    </submittedName>
</protein>
<name>A0A951QEV9_9CYAN</name>
<comment type="caution">
    <text evidence="2">The sequence shown here is derived from an EMBL/GenBank/DDBJ whole genome shotgun (WGS) entry which is preliminary data.</text>
</comment>
<sequence>MSPNTLEQIYNFVPITDNIATAGQPTEAQFAEIQAAGYQVIVNLALPTSTNAIAHEQAIVESQGIQYVHIPVIWENPTLEDLDRFFQTLKENSDRKVFVHCAMNMRVSAFIYLYRVTQQQVDPETAKAEMDKIWTPNETWQKFIEEAIQHYLPA</sequence>
<proteinExistence type="predicted"/>
<accession>A0A951QEV9</accession>
<dbReference type="SUPFAM" id="SSF52799">
    <property type="entry name" value="(Phosphotyrosine protein) phosphatases II"/>
    <property type="match status" value="1"/>
</dbReference>
<dbReference type="EMBL" id="JAHHHD010000023">
    <property type="protein sequence ID" value="MBW4660654.1"/>
    <property type="molecule type" value="Genomic_DNA"/>
</dbReference>
<evidence type="ECO:0000313" key="3">
    <source>
        <dbReference type="Proteomes" id="UP000757435"/>
    </source>
</evidence>